<evidence type="ECO:0000313" key="2">
    <source>
        <dbReference type="EMBL" id="EEX67941.1"/>
    </source>
</evidence>
<keyword evidence="3" id="KW-1185">Reference proteome</keyword>
<evidence type="ECO:0000256" key="1">
    <source>
        <dbReference type="SAM" id="MobiDB-lite"/>
    </source>
</evidence>
<evidence type="ECO:0000313" key="3">
    <source>
        <dbReference type="Proteomes" id="UP000003671"/>
    </source>
</evidence>
<name>C9KQF0_9FIRM</name>
<comment type="caution">
    <text evidence="2">The sequence shown here is derived from an EMBL/GenBank/DDBJ whole genome shotgun (WGS) entry which is preliminary data.</text>
</comment>
<feature type="region of interest" description="Disordered" evidence="1">
    <location>
        <begin position="22"/>
        <end position="41"/>
    </location>
</feature>
<dbReference type="HOGENOM" id="CLU_3272864_0_0_9"/>
<dbReference type="AlphaFoldDB" id="C9KQF0"/>
<accession>C9KQF0</accession>
<dbReference type="EMBL" id="ABWK02000023">
    <property type="protein sequence ID" value="EEX67941.1"/>
    <property type="molecule type" value="Genomic_DNA"/>
</dbReference>
<dbReference type="Proteomes" id="UP000003671">
    <property type="component" value="Unassembled WGS sequence"/>
</dbReference>
<reference evidence="2" key="1">
    <citation type="submission" date="2009-09" db="EMBL/GenBank/DDBJ databases">
        <authorList>
            <person name="Weinstock G."/>
            <person name="Sodergren E."/>
            <person name="Clifton S."/>
            <person name="Fulton L."/>
            <person name="Fulton B."/>
            <person name="Courtney L."/>
            <person name="Fronick C."/>
            <person name="Harrison M."/>
            <person name="Strong C."/>
            <person name="Farmer C."/>
            <person name="Delahaunty K."/>
            <person name="Markovic C."/>
            <person name="Hall O."/>
            <person name="Minx P."/>
            <person name="Tomlinson C."/>
            <person name="Mitreva M."/>
            <person name="Nelson J."/>
            <person name="Hou S."/>
            <person name="Wollam A."/>
            <person name="Pepin K.H."/>
            <person name="Johnson M."/>
            <person name="Bhonagiri V."/>
            <person name="Nash W.E."/>
            <person name="Warren W."/>
            <person name="Chinwalla A."/>
            <person name="Mardis E.R."/>
            <person name="Wilson R.K."/>
        </authorList>
    </citation>
    <scope>NUCLEOTIDE SEQUENCE [LARGE SCALE GENOMIC DNA]</scope>
    <source>
        <strain evidence="2">DSM 20544</strain>
    </source>
</reference>
<organism evidence="2 3">
    <name type="scientific">Mitsuokella multacida DSM 20544</name>
    <dbReference type="NCBI Taxonomy" id="500635"/>
    <lineage>
        <taxon>Bacteria</taxon>
        <taxon>Bacillati</taxon>
        <taxon>Bacillota</taxon>
        <taxon>Negativicutes</taxon>
        <taxon>Selenomonadales</taxon>
        <taxon>Selenomonadaceae</taxon>
        <taxon>Mitsuokella</taxon>
    </lineage>
</organism>
<gene>
    <name evidence="2" type="ORF">MITSMUL_05465</name>
</gene>
<protein>
    <submittedName>
        <fullName evidence="2">Uncharacterized protein</fullName>
    </submittedName>
</protein>
<proteinExistence type="predicted"/>
<sequence length="41" mass="5047">MRLHESSAYELNKYTKLESIRQSWQEHREKNEERRENGGIL</sequence>